<protein>
    <submittedName>
        <fullName evidence="4">Uncharacterized protein</fullName>
    </submittedName>
</protein>
<keyword evidence="1" id="KW-0443">Lipid metabolism</keyword>
<evidence type="ECO:0000256" key="1">
    <source>
        <dbReference type="ARBA" id="ARBA00023209"/>
    </source>
</evidence>
<evidence type="ECO:0000313" key="5">
    <source>
        <dbReference type="Proteomes" id="UP001142055"/>
    </source>
</evidence>
<dbReference type="GO" id="GO:0005737">
    <property type="term" value="C:cytoplasm"/>
    <property type="evidence" value="ECO:0007669"/>
    <property type="project" value="TreeGrafter"/>
</dbReference>
<comment type="similarity">
    <text evidence="3">Belongs to the choline/ethanolamine kinase family.</text>
</comment>
<evidence type="ECO:0000256" key="3">
    <source>
        <dbReference type="ARBA" id="ARBA00038211"/>
    </source>
</evidence>
<dbReference type="GO" id="GO:0043248">
    <property type="term" value="P:proteasome assembly"/>
    <property type="evidence" value="ECO:0007669"/>
    <property type="project" value="InterPro"/>
</dbReference>
<sequence>MAKTVTDEFIQRIINICNRLKDGIYVTEQQLKISLFQAGYLSNIFLIEFLEAPDPSFPSHIVIKFYPEEKPLPENASRQINSQMNSLYIGNAGLGPKVRLVTECAIVMDYIDCQMLIGAHDQNLMIRKQIAVKLAHFHSLKVPIGHNIMIKRIRQSYDRWFSQELEDNIYQGSIKKHLLKNDLKCIINTNLRTESNFVRDQILQISNQSPEIVFAHNDFNHSNIVVEKKAGEIYFIDFELSLYSFRDIGRYFVDAFQSEQFHCEDIISDSLMMEFINWYRDEYSKINGNDWNFQINNSSENLLRESKVFCLHAYMIDIIFCMWMASRHLNDSIDVATDFMIKDIISVRKMTEISSNGDSLSNHGPNKTISIIQENVDISDEHRVAFIFVKLHQTIFIWIGDPTSPILDSLALALGSSSTSILSTNNMSSDAEMAIKLSAKLNNGKPVYVAYNYAPLRTNCELKLSVDKALIEFVKKCLQ</sequence>
<name>A0A9Q0MG21_BLOTA</name>
<accession>A0A9Q0MG21</accession>
<dbReference type="GO" id="GO:0006646">
    <property type="term" value="P:phosphatidylethanolamine biosynthetic process"/>
    <property type="evidence" value="ECO:0007669"/>
    <property type="project" value="TreeGrafter"/>
</dbReference>
<dbReference type="AlphaFoldDB" id="A0A9Q0MG21"/>
<dbReference type="Proteomes" id="UP001142055">
    <property type="component" value="Chromosome 1"/>
</dbReference>
<dbReference type="Gene3D" id="3.30.200.20">
    <property type="entry name" value="Phosphorylase Kinase, domain 1"/>
    <property type="match status" value="1"/>
</dbReference>
<dbReference type="InterPro" id="IPR032157">
    <property type="entry name" value="PAC4"/>
</dbReference>
<dbReference type="GO" id="GO:0004305">
    <property type="term" value="F:ethanolamine kinase activity"/>
    <property type="evidence" value="ECO:0007669"/>
    <property type="project" value="TreeGrafter"/>
</dbReference>
<organism evidence="4 5">
    <name type="scientific">Blomia tropicalis</name>
    <name type="common">Mite</name>
    <dbReference type="NCBI Taxonomy" id="40697"/>
    <lineage>
        <taxon>Eukaryota</taxon>
        <taxon>Metazoa</taxon>
        <taxon>Ecdysozoa</taxon>
        <taxon>Arthropoda</taxon>
        <taxon>Chelicerata</taxon>
        <taxon>Arachnida</taxon>
        <taxon>Acari</taxon>
        <taxon>Acariformes</taxon>
        <taxon>Sarcoptiformes</taxon>
        <taxon>Astigmata</taxon>
        <taxon>Glycyphagoidea</taxon>
        <taxon>Echimyopodidae</taxon>
        <taxon>Blomia</taxon>
    </lineage>
</organism>
<keyword evidence="1" id="KW-0594">Phospholipid biosynthesis</keyword>
<dbReference type="Gene3D" id="3.90.1200.10">
    <property type="match status" value="1"/>
</dbReference>
<dbReference type="PANTHER" id="PTHR22603">
    <property type="entry name" value="CHOLINE/ETHANOALAMINE KINASE"/>
    <property type="match status" value="1"/>
</dbReference>
<evidence type="ECO:0000313" key="4">
    <source>
        <dbReference type="EMBL" id="KAJ6223857.1"/>
    </source>
</evidence>
<dbReference type="SUPFAM" id="SSF56112">
    <property type="entry name" value="Protein kinase-like (PK-like)"/>
    <property type="match status" value="1"/>
</dbReference>
<keyword evidence="5" id="KW-1185">Reference proteome</keyword>
<dbReference type="Pfam" id="PF16093">
    <property type="entry name" value="PAC4"/>
    <property type="match status" value="1"/>
</dbReference>
<proteinExistence type="inferred from homology"/>
<dbReference type="InterPro" id="IPR011009">
    <property type="entry name" value="Kinase-like_dom_sf"/>
</dbReference>
<dbReference type="GO" id="GO:0004103">
    <property type="term" value="F:choline kinase activity"/>
    <property type="evidence" value="ECO:0007669"/>
    <property type="project" value="TreeGrafter"/>
</dbReference>
<evidence type="ECO:0000256" key="2">
    <source>
        <dbReference type="ARBA" id="ARBA00023264"/>
    </source>
</evidence>
<keyword evidence="2" id="KW-1208">Phospholipid metabolism</keyword>
<keyword evidence="1" id="KW-0444">Lipid biosynthesis</keyword>
<reference evidence="4" key="1">
    <citation type="submission" date="2022-12" db="EMBL/GenBank/DDBJ databases">
        <title>Genome assemblies of Blomia tropicalis.</title>
        <authorList>
            <person name="Cui Y."/>
        </authorList>
    </citation>
    <scope>NUCLEOTIDE SEQUENCE</scope>
    <source>
        <tissue evidence="4">Adult mites</tissue>
    </source>
</reference>
<dbReference type="EMBL" id="JAPWDV010000001">
    <property type="protein sequence ID" value="KAJ6223857.1"/>
    <property type="molecule type" value="Genomic_DNA"/>
</dbReference>
<gene>
    <name evidence="4" type="ORF">RDWZM_002402</name>
</gene>
<comment type="caution">
    <text evidence="4">The sequence shown here is derived from an EMBL/GenBank/DDBJ whole genome shotgun (WGS) entry which is preliminary data.</text>
</comment>
<dbReference type="PANTHER" id="PTHR22603:SF93">
    <property type="entry name" value="RE24176P"/>
    <property type="match status" value="1"/>
</dbReference>
<dbReference type="Pfam" id="PF01633">
    <property type="entry name" value="Choline_kinase"/>
    <property type="match status" value="1"/>
</dbReference>